<protein>
    <submittedName>
        <fullName evidence="3">Helix-turn-helix domain-containing protein</fullName>
    </submittedName>
</protein>
<dbReference type="InterPro" id="IPR051448">
    <property type="entry name" value="CdaR-like_regulators"/>
</dbReference>
<reference evidence="4" key="1">
    <citation type="journal article" date="2019" name="Int. J. Syst. Evol. Microbiol.">
        <title>The Global Catalogue of Microorganisms (GCM) 10K type strain sequencing project: providing services to taxonomists for standard genome sequencing and annotation.</title>
        <authorList>
            <consortium name="The Broad Institute Genomics Platform"/>
            <consortium name="The Broad Institute Genome Sequencing Center for Infectious Disease"/>
            <person name="Wu L."/>
            <person name="Ma J."/>
        </authorList>
    </citation>
    <scope>NUCLEOTIDE SEQUENCE [LARGE SCALE GENOMIC DNA]</scope>
    <source>
        <strain evidence="4">JCM 13002</strain>
    </source>
</reference>
<feature type="domain" description="PucR-like N-terminal" evidence="2">
    <location>
        <begin position="6"/>
        <end position="170"/>
    </location>
</feature>
<dbReference type="Pfam" id="PF25906">
    <property type="entry name" value="PucR-like_N"/>
    <property type="match status" value="1"/>
</dbReference>
<dbReference type="InterPro" id="IPR025736">
    <property type="entry name" value="PucR_C-HTH_dom"/>
</dbReference>
<sequence length="387" mass="42134">MTRPREALPRNFSTELRTEEKSLAVEIIREIRAAIPEFSRPLAGQFGAGIQHGVETALAEFADRIEGAGGLGAERLRVYRSLGRGELTEGRSLDALQAAYRLGARVAWRRYARVARRCGLGPEPLVTLAEAVFAHIDEIAAASVQGYVEARADRAGALGRSRHQLLGALLGGAGPEEIRSAAAAADWALPERVACVALDPPPAARPRPPRLPDPVLADLDRPEPRLLVPEPELYLRDGQVQEALRGRGAVIGPPVPLAEAAESLRWARLVRERLPGPPPEPVDCRDRLADLLLLADRPLVRLIAERRLAPLAGLTAKQSHRLAETLLARLQTHHGSAPEVAARLGIHPQTARRRLHRVQELFGDALASPDARFELEVALRSTLRDPD</sequence>
<proteinExistence type="predicted"/>
<dbReference type="Proteomes" id="UP001499987">
    <property type="component" value="Unassembled WGS sequence"/>
</dbReference>
<keyword evidence="4" id="KW-1185">Reference proteome</keyword>
<dbReference type="PANTHER" id="PTHR33744">
    <property type="entry name" value="CARBOHYDRATE DIACID REGULATOR"/>
    <property type="match status" value="1"/>
</dbReference>
<evidence type="ECO:0000313" key="3">
    <source>
        <dbReference type="EMBL" id="GAA1111358.1"/>
    </source>
</evidence>
<dbReference type="RefSeq" id="WP_344626904.1">
    <property type="nucleotide sequence ID" value="NZ_BAAALD010000082.1"/>
</dbReference>
<dbReference type="InterPro" id="IPR042070">
    <property type="entry name" value="PucR_C-HTH_sf"/>
</dbReference>
<dbReference type="PANTHER" id="PTHR33744:SF1">
    <property type="entry name" value="DNA-BINDING TRANSCRIPTIONAL ACTIVATOR ADER"/>
    <property type="match status" value="1"/>
</dbReference>
<dbReference type="Pfam" id="PF13556">
    <property type="entry name" value="HTH_30"/>
    <property type="match status" value="1"/>
</dbReference>
<organism evidence="3 4">
    <name type="scientific">Kitasatospora arboriphila</name>
    <dbReference type="NCBI Taxonomy" id="258052"/>
    <lineage>
        <taxon>Bacteria</taxon>
        <taxon>Bacillati</taxon>
        <taxon>Actinomycetota</taxon>
        <taxon>Actinomycetes</taxon>
        <taxon>Kitasatosporales</taxon>
        <taxon>Streptomycetaceae</taxon>
        <taxon>Kitasatospora</taxon>
    </lineage>
</organism>
<accession>A0ABP4EMN4</accession>
<evidence type="ECO:0000259" key="1">
    <source>
        <dbReference type="Pfam" id="PF13556"/>
    </source>
</evidence>
<evidence type="ECO:0000259" key="2">
    <source>
        <dbReference type="Pfam" id="PF25906"/>
    </source>
</evidence>
<dbReference type="Gene3D" id="1.10.10.2840">
    <property type="entry name" value="PucR C-terminal helix-turn-helix domain"/>
    <property type="match status" value="1"/>
</dbReference>
<comment type="caution">
    <text evidence="3">The sequence shown here is derived from an EMBL/GenBank/DDBJ whole genome shotgun (WGS) entry which is preliminary data.</text>
</comment>
<feature type="domain" description="PucR C-terminal helix-turn-helix" evidence="1">
    <location>
        <begin position="322"/>
        <end position="380"/>
    </location>
</feature>
<gene>
    <name evidence="3" type="ORF">GCM10009663_60810</name>
</gene>
<dbReference type="EMBL" id="BAAALD010000082">
    <property type="protein sequence ID" value="GAA1111358.1"/>
    <property type="molecule type" value="Genomic_DNA"/>
</dbReference>
<name>A0ABP4EMN4_9ACTN</name>
<dbReference type="InterPro" id="IPR058663">
    <property type="entry name" value="PucR-like_N"/>
</dbReference>
<evidence type="ECO:0000313" key="4">
    <source>
        <dbReference type="Proteomes" id="UP001499987"/>
    </source>
</evidence>